<keyword evidence="2" id="KW-0812">Transmembrane</keyword>
<feature type="region of interest" description="Disordered" evidence="1">
    <location>
        <begin position="564"/>
        <end position="589"/>
    </location>
</feature>
<dbReference type="Proteomes" id="UP001530400">
    <property type="component" value="Unassembled WGS sequence"/>
</dbReference>
<dbReference type="EMBL" id="JALLPJ020000227">
    <property type="protein sequence ID" value="KAL3798218.1"/>
    <property type="molecule type" value="Genomic_DNA"/>
</dbReference>
<evidence type="ECO:0000256" key="2">
    <source>
        <dbReference type="SAM" id="Phobius"/>
    </source>
</evidence>
<keyword evidence="2" id="KW-0472">Membrane</keyword>
<keyword evidence="4" id="KW-1185">Reference proteome</keyword>
<gene>
    <name evidence="3" type="ORF">ACHAWO_003423</name>
</gene>
<feature type="region of interest" description="Disordered" evidence="1">
    <location>
        <begin position="74"/>
        <end position="93"/>
    </location>
</feature>
<feature type="compositionally biased region" description="Basic and acidic residues" evidence="1">
    <location>
        <begin position="424"/>
        <end position="441"/>
    </location>
</feature>
<accession>A0ABD3QCV2</accession>
<protein>
    <submittedName>
        <fullName evidence="3">Uncharacterized protein</fullName>
    </submittedName>
</protein>
<evidence type="ECO:0000313" key="4">
    <source>
        <dbReference type="Proteomes" id="UP001530400"/>
    </source>
</evidence>
<proteinExistence type="predicted"/>
<feature type="transmembrane region" description="Helical" evidence="2">
    <location>
        <begin position="21"/>
        <end position="41"/>
    </location>
</feature>
<evidence type="ECO:0000313" key="3">
    <source>
        <dbReference type="EMBL" id="KAL3798218.1"/>
    </source>
</evidence>
<organism evidence="3 4">
    <name type="scientific">Cyclotella atomus</name>
    <dbReference type="NCBI Taxonomy" id="382360"/>
    <lineage>
        <taxon>Eukaryota</taxon>
        <taxon>Sar</taxon>
        <taxon>Stramenopiles</taxon>
        <taxon>Ochrophyta</taxon>
        <taxon>Bacillariophyta</taxon>
        <taxon>Coscinodiscophyceae</taxon>
        <taxon>Thalassiosirophycidae</taxon>
        <taxon>Stephanodiscales</taxon>
        <taxon>Stephanodiscaceae</taxon>
        <taxon>Cyclotella</taxon>
    </lineage>
</organism>
<keyword evidence="2" id="KW-1133">Transmembrane helix</keyword>
<feature type="compositionally biased region" description="Low complexity" evidence="1">
    <location>
        <begin position="74"/>
        <end position="87"/>
    </location>
</feature>
<reference evidence="3 4" key="1">
    <citation type="submission" date="2024-10" db="EMBL/GenBank/DDBJ databases">
        <title>Updated reference genomes for cyclostephanoid diatoms.</title>
        <authorList>
            <person name="Roberts W.R."/>
            <person name="Alverson A.J."/>
        </authorList>
    </citation>
    <scope>NUCLEOTIDE SEQUENCE [LARGE SCALE GENOMIC DNA]</scope>
    <source>
        <strain evidence="3 4">AJA010-31</strain>
    </source>
</reference>
<feature type="compositionally biased region" description="Low complexity" evidence="1">
    <location>
        <begin position="479"/>
        <end position="491"/>
    </location>
</feature>
<feature type="compositionally biased region" description="Polar residues" evidence="1">
    <location>
        <begin position="442"/>
        <end position="460"/>
    </location>
</feature>
<dbReference type="AlphaFoldDB" id="A0ABD3QCV2"/>
<feature type="region of interest" description="Disordered" evidence="1">
    <location>
        <begin position="366"/>
        <end position="522"/>
    </location>
</feature>
<feature type="compositionally biased region" description="Polar residues" evidence="1">
    <location>
        <begin position="392"/>
        <end position="417"/>
    </location>
</feature>
<evidence type="ECO:0000256" key="1">
    <source>
        <dbReference type="SAM" id="MobiDB-lite"/>
    </source>
</evidence>
<sequence>MKSRHSRNGGRERHNRLAVMAVSLSVVMALMSLCVLDYSGGIDDTSLTRARSAQCESTCTSRIHKAALETFNSFSSPLSKSSSSLPNTDASPLALNRPKRLPTLIKILTGFHENYNNIQPTNHHDNSRKGSIIIAQRSKPQFPKPTNTIQQVATSAAHSVWKQRNSYQIRISGDMPSVNKEWEEALRWIASWDEALLLQQQQGIDMPGLQGLARIDELWQQAYSSVVDDKREDFAAFINDLARLLQTCIDTCIQDDEFDVGLGGDGDASDTALVGNLVKRSIFSWVLGDSLSVPFRIPKRTSGLIFSTAQFLFSSAIRLVAASVAVYAVHCLRIRSPFLTQLHETIVGKDDSSPAWLIEHEKEVELAKKSRHRKNASKKSKRKGSNKKPPSQQQTGKLSFNTAGWKSTTSHASNSRNQQDDSMDDLHSSKQIDDDRWESNYHRPQTYSSKGDNATLSSDARSTKIDQDDTDEHFDGVPSSISISTSSFTMSNNDQSEDRNFSDSAALDEPSPRPSTQLNHTLHRQPRIMTSPPRNMLVPTEEQRNQAAQQLREYQNAQIQRLMHQKKLSQTSQVPPSSEPKSTPITFDPTLRAPANFSSTKVVMPPPGFAQPANAQVNHNIQDDPFLSQNELLLSKLLDDDENIDDILSTDSGVDSFPQESSLDPSAAPFVLEGFDAKNAVSPSQDKKCDSKWGIDRSPSNLLTENNHVKMKGVYGGSVW</sequence>
<name>A0ABD3QCV2_9STRA</name>
<feature type="compositionally biased region" description="Basic residues" evidence="1">
    <location>
        <begin position="369"/>
        <end position="386"/>
    </location>
</feature>
<feature type="compositionally biased region" description="Polar residues" evidence="1">
    <location>
        <begin position="568"/>
        <end position="585"/>
    </location>
</feature>
<comment type="caution">
    <text evidence="3">The sequence shown here is derived from an EMBL/GenBank/DDBJ whole genome shotgun (WGS) entry which is preliminary data.</text>
</comment>